<keyword evidence="3 5" id="KW-1133">Transmembrane helix</keyword>
<gene>
    <name evidence="7" type="ORF">Asi02nite_11270</name>
</gene>
<dbReference type="PANTHER" id="PTHR23501:SF197">
    <property type="entry name" value="COMD"/>
    <property type="match status" value="1"/>
</dbReference>
<dbReference type="SUPFAM" id="SSF103473">
    <property type="entry name" value="MFS general substrate transporter"/>
    <property type="match status" value="1"/>
</dbReference>
<evidence type="ECO:0000256" key="4">
    <source>
        <dbReference type="ARBA" id="ARBA00023136"/>
    </source>
</evidence>
<feature type="transmembrane region" description="Helical" evidence="5">
    <location>
        <begin position="343"/>
        <end position="361"/>
    </location>
</feature>
<proteinExistence type="predicted"/>
<feature type="transmembrane region" description="Helical" evidence="5">
    <location>
        <begin position="411"/>
        <end position="429"/>
    </location>
</feature>
<dbReference type="Gene3D" id="1.20.1250.20">
    <property type="entry name" value="MFS general substrate transporter like domains"/>
    <property type="match status" value="1"/>
</dbReference>
<feature type="transmembrane region" description="Helical" evidence="5">
    <location>
        <begin position="202"/>
        <end position="221"/>
    </location>
</feature>
<feature type="transmembrane region" description="Helical" evidence="5">
    <location>
        <begin position="141"/>
        <end position="163"/>
    </location>
</feature>
<evidence type="ECO:0000256" key="5">
    <source>
        <dbReference type="SAM" id="Phobius"/>
    </source>
</evidence>
<dbReference type="InterPro" id="IPR036259">
    <property type="entry name" value="MFS_trans_sf"/>
</dbReference>
<name>A0ABQ4CJZ3_9ACTN</name>
<evidence type="ECO:0000256" key="3">
    <source>
        <dbReference type="ARBA" id="ARBA00022989"/>
    </source>
</evidence>
<dbReference type="Proteomes" id="UP000604117">
    <property type="component" value="Unassembled WGS sequence"/>
</dbReference>
<dbReference type="PRINTS" id="PR01035">
    <property type="entry name" value="TCRTETA"/>
</dbReference>
<keyword evidence="8" id="KW-1185">Reference proteome</keyword>
<dbReference type="Gene3D" id="1.20.1720.10">
    <property type="entry name" value="Multidrug resistance protein D"/>
    <property type="match status" value="1"/>
</dbReference>
<evidence type="ECO:0000313" key="7">
    <source>
        <dbReference type="EMBL" id="GIF71609.1"/>
    </source>
</evidence>
<protein>
    <submittedName>
        <fullName evidence="7">MFS transporter</fullName>
    </submittedName>
</protein>
<comment type="subcellular location">
    <subcellularLocation>
        <location evidence="1">Cell membrane</location>
        <topology evidence="1">Multi-pass membrane protein</topology>
    </subcellularLocation>
</comment>
<feature type="transmembrane region" description="Helical" evidence="5">
    <location>
        <begin position="269"/>
        <end position="291"/>
    </location>
</feature>
<dbReference type="Pfam" id="PF07690">
    <property type="entry name" value="MFS_1"/>
    <property type="match status" value="1"/>
</dbReference>
<keyword evidence="4 5" id="KW-0472">Membrane</keyword>
<keyword evidence="2 5" id="KW-0812">Transmembrane</keyword>
<dbReference type="RefSeq" id="WP_203711083.1">
    <property type="nucleotide sequence ID" value="NZ_BONE01000006.1"/>
</dbReference>
<organism evidence="7 8">
    <name type="scientific">Asanoa siamensis</name>
    <dbReference type="NCBI Taxonomy" id="926357"/>
    <lineage>
        <taxon>Bacteria</taxon>
        <taxon>Bacillati</taxon>
        <taxon>Actinomycetota</taxon>
        <taxon>Actinomycetes</taxon>
        <taxon>Micromonosporales</taxon>
        <taxon>Micromonosporaceae</taxon>
        <taxon>Asanoa</taxon>
    </lineage>
</organism>
<comment type="caution">
    <text evidence="7">The sequence shown here is derived from an EMBL/GenBank/DDBJ whole genome shotgun (WGS) entry which is preliminary data.</text>
</comment>
<feature type="transmembrane region" description="Helical" evidence="5">
    <location>
        <begin position="227"/>
        <end position="249"/>
    </location>
</feature>
<feature type="transmembrane region" description="Helical" evidence="5">
    <location>
        <begin position="84"/>
        <end position="103"/>
    </location>
</feature>
<evidence type="ECO:0000313" key="8">
    <source>
        <dbReference type="Proteomes" id="UP000604117"/>
    </source>
</evidence>
<dbReference type="EMBL" id="BONE01000006">
    <property type="protein sequence ID" value="GIF71609.1"/>
    <property type="molecule type" value="Genomic_DNA"/>
</dbReference>
<evidence type="ECO:0000259" key="6">
    <source>
        <dbReference type="PROSITE" id="PS50850"/>
    </source>
</evidence>
<feature type="transmembrane region" description="Helical" evidence="5">
    <location>
        <begin position="169"/>
        <end position="190"/>
    </location>
</feature>
<reference evidence="7 8" key="1">
    <citation type="submission" date="2021-01" db="EMBL/GenBank/DDBJ databases">
        <title>Whole genome shotgun sequence of Asanoa siamensis NBRC 107932.</title>
        <authorList>
            <person name="Komaki H."/>
            <person name="Tamura T."/>
        </authorList>
    </citation>
    <scope>NUCLEOTIDE SEQUENCE [LARGE SCALE GENOMIC DNA]</scope>
    <source>
        <strain evidence="7 8">NBRC 107932</strain>
    </source>
</reference>
<dbReference type="InterPro" id="IPR011701">
    <property type="entry name" value="MFS"/>
</dbReference>
<feature type="domain" description="Major facilitator superfamily (MFS) profile" evidence="6">
    <location>
        <begin position="18"/>
        <end position="465"/>
    </location>
</feature>
<feature type="transmembrane region" description="Helical" evidence="5">
    <location>
        <begin position="109"/>
        <end position="129"/>
    </location>
</feature>
<dbReference type="CDD" id="cd17504">
    <property type="entry name" value="MFS_MMR_MDR_like"/>
    <property type="match status" value="1"/>
</dbReference>
<evidence type="ECO:0000256" key="1">
    <source>
        <dbReference type="ARBA" id="ARBA00004651"/>
    </source>
</evidence>
<dbReference type="PANTHER" id="PTHR23501">
    <property type="entry name" value="MAJOR FACILITATOR SUPERFAMILY"/>
    <property type="match status" value="1"/>
</dbReference>
<dbReference type="InterPro" id="IPR020846">
    <property type="entry name" value="MFS_dom"/>
</dbReference>
<feature type="transmembrane region" description="Helical" evidence="5">
    <location>
        <begin position="54"/>
        <end position="72"/>
    </location>
</feature>
<dbReference type="PROSITE" id="PS50850">
    <property type="entry name" value="MFS"/>
    <property type="match status" value="1"/>
</dbReference>
<sequence length="467" mass="47453">MTLTSAPPVVRPRTTSLVFTLLGLGAGTFAMLQSLLSPVLPTLQHDLGTTQAGVSWVLIAWLLSASVATPILGRVGDMIGKHRALLVVLGAIAVGSLVAALAPSIGVMVVGRIIQGLGGAIYPISFGIIRDEYPAHRVPRAVGAMSSVIAVGGGIGTVLAGPISDGLGWRWLFGIPLLLVLAIGALAARFVPTSPVRSGGRINWAAGALLAVWLVALLLPLSLGSSWGWLSGRTLGAFALAAVSFAAWVTLETRSANPLIDMRMMRQRAVWTTNLVALLFGAAMFAVITFLPQFIQTPPSAGYGFGSSVTVAGLLVLPTLAAMAVGGMASGPIHHVVGFRAQLAYGSALLLVGCLGFAFWHDTAWQVALGGVVFGLGLGLAYAAMTSVIVHTVAPAMTGAATGMNTNIRTIGGAIGTALVSAIITGSAGETGTPTATGYTTAFATLAAIAALGVVLSLLIPTARGRT</sequence>
<feature type="transmembrane region" description="Helical" evidence="5">
    <location>
        <begin position="311"/>
        <end position="331"/>
    </location>
</feature>
<feature type="transmembrane region" description="Helical" evidence="5">
    <location>
        <begin position="367"/>
        <end position="390"/>
    </location>
</feature>
<evidence type="ECO:0000256" key="2">
    <source>
        <dbReference type="ARBA" id="ARBA00022692"/>
    </source>
</evidence>
<dbReference type="InterPro" id="IPR001958">
    <property type="entry name" value="Tet-R_TetA/multi-R_MdtG-like"/>
</dbReference>
<feature type="transmembrane region" description="Helical" evidence="5">
    <location>
        <begin position="441"/>
        <end position="460"/>
    </location>
</feature>
<accession>A0ABQ4CJZ3</accession>